<evidence type="ECO:0000313" key="4">
    <source>
        <dbReference type="Proteomes" id="UP001501676"/>
    </source>
</evidence>
<feature type="compositionally biased region" description="Low complexity" evidence="1">
    <location>
        <begin position="155"/>
        <end position="174"/>
    </location>
</feature>
<feature type="transmembrane region" description="Helical" evidence="2">
    <location>
        <begin position="39"/>
        <end position="66"/>
    </location>
</feature>
<comment type="caution">
    <text evidence="3">The sequence shown here is derived from an EMBL/GenBank/DDBJ whole genome shotgun (WGS) entry which is preliminary data.</text>
</comment>
<reference evidence="4" key="1">
    <citation type="journal article" date="2019" name="Int. J. Syst. Evol. Microbiol.">
        <title>The Global Catalogue of Microorganisms (GCM) 10K type strain sequencing project: providing services to taxonomists for standard genome sequencing and annotation.</title>
        <authorList>
            <consortium name="The Broad Institute Genomics Platform"/>
            <consortium name="The Broad Institute Genome Sequencing Center for Infectious Disease"/>
            <person name="Wu L."/>
            <person name="Ma J."/>
        </authorList>
    </citation>
    <scope>NUCLEOTIDE SEQUENCE [LARGE SCALE GENOMIC DNA]</scope>
    <source>
        <strain evidence="4">JCM 9458</strain>
    </source>
</reference>
<proteinExistence type="predicted"/>
<feature type="region of interest" description="Disordered" evidence="1">
    <location>
        <begin position="149"/>
        <end position="198"/>
    </location>
</feature>
<name>A0ABP6TCG5_9ACTN</name>
<accession>A0ABP6TCG5</accession>
<keyword evidence="2" id="KW-0472">Membrane</keyword>
<keyword evidence="2" id="KW-0812">Transmembrane</keyword>
<evidence type="ECO:0000256" key="1">
    <source>
        <dbReference type="SAM" id="MobiDB-lite"/>
    </source>
</evidence>
<evidence type="ECO:0000256" key="2">
    <source>
        <dbReference type="SAM" id="Phobius"/>
    </source>
</evidence>
<dbReference type="EMBL" id="BAAAYN010000134">
    <property type="protein sequence ID" value="GAA3399352.1"/>
    <property type="molecule type" value="Genomic_DNA"/>
</dbReference>
<evidence type="ECO:0000313" key="3">
    <source>
        <dbReference type="EMBL" id="GAA3399352.1"/>
    </source>
</evidence>
<dbReference type="RefSeq" id="WP_376982064.1">
    <property type="nucleotide sequence ID" value="NZ_BAAAYN010000134.1"/>
</dbReference>
<keyword evidence="4" id="KW-1185">Reference proteome</keyword>
<keyword evidence="2" id="KW-1133">Transmembrane helix</keyword>
<protein>
    <submittedName>
        <fullName evidence="3">Uncharacterized protein</fullName>
    </submittedName>
</protein>
<dbReference type="Proteomes" id="UP001501676">
    <property type="component" value="Unassembled WGS sequence"/>
</dbReference>
<gene>
    <name evidence="3" type="ORF">GCM10020369_84950</name>
</gene>
<organism evidence="3 4">
    <name type="scientific">Cryptosporangium minutisporangium</name>
    <dbReference type="NCBI Taxonomy" id="113569"/>
    <lineage>
        <taxon>Bacteria</taxon>
        <taxon>Bacillati</taxon>
        <taxon>Actinomycetota</taxon>
        <taxon>Actinomycetes</taxon>
        <taxon>Cryptosporangiales</taxon>
        <taxon>Cryptosporangiaceae</taxon>
        <taxon>Cryptosporangium</taxon>
    </lineage>
</organism>
<sequence length="198" mass="20633">MTARLLAALRERSEPAPHDAVRPLYARVLRLRHLAPGKLLCALFFEGSIVLAMLLAFADLVSWWGVLATPATVAAMVKLNDVVAGRLPDPHAARRPRSRSGEIPTFDDAVISGYSRASPVSAEAPHGAADHEPDTAVLGVIRVTPSAPAEPRLRAVPSAAGEPGAAPPAATAHPADLEADADATVPLPPLREDGPARG</sequence>